<accession>A0ABD1TT33</accession>
<evidence type="ECO:0000256" key="1">
    <source>
        <dbReference type="SAM" id="MobiDB-lite"/>
    </source>
</evidence>
<reference evidence="3" key="1">
    <citation type="submission" date="2024-07" db="EMBL/GenBank/DDBJ databases">
        <title>Two chromosome-level genome assemblies of Korean endemic species Abeliophyllum distichum and Forsythia ovata (Oleaceae).</title>
        <authorList>
            <person name="Jang H."/>
        </authorList>
    </citation>
    <scope>NUCLEOTIDE SEQUENCE [LARGE SCALE GENOMIC DNA]</scope>
</reference>
<dbReference type="EMBL" id="JBFOLJ010000008">
    <property type="protein sequence ID" value="KAL2515884.1"/>
    <property type="molecule type" value="Genomic_DNA"/>
</dbReference>
<organism evidence="2 3">
    <name type="scientific">Forsythia ovata</name>
    <dbReference type="NCBI Taxonomy" id="205694"/>
    <lineage>
        <taxon>Eukaryota</taxon>
        <taxon>Viridiplantae</taxon>
        <taxon>Streptophyta</taxon>
        <taxon>Embryophyta</taxon>
        <taxon>Tracheophyta</taxon>
        <taxon>Spermatophyta</taxon>
        <taxon>Magnoliopsida</taxon>
        <taxon>eudicotyledons</taxon>
        <taxon>Gunneridae</taxon>
        <taxon>Pentapetalae</taxon>
        <taxon>asterids</taxon>
        <taxon>lamiids</taxon>
        <taxon>Lamiales</taxon>
        <taxon>Oleaceae</taxon>
        <taxon>Forsythieae</taxon>
        <taxon>Forsythia</taxon>
    </lineage>
</organism>
<proteinExistence type="predicted"/>
<dbReference type="AlphaFoldDB" id="A0ABD1TT33"/>
<sequence>MADFESGTATMSTPETPGMPKTLTSLMSSVRVDSLSYDRKSMLRCKCLPLALDVSPWAVASHTCFTHFSAPDISLTRKCHQQDKFLGNGLKQFEDSSYCGRCNQKWP</sequence>
<comment type="caution">
    <text evidence="2">The sequence shown here is derived from an EMBL/GenBank/DDBJ whole genome shotgun (WGS) entry which is preliminary data.</text>
</comment>
<keyword evidence="3" id="KW-1185">Reference proteome</keyword>
<evidence type="ECO:0000313" key="2">
    <source>
        <dbReference type="EMBL" id="KAL2515884.1"/>
    </source>
</evidence>
<name>A0ABD1TT33_9LAMI</name>
<gene>
    <name evidence="2" type="ORF">Fot_29855</name>
</gene>
<dbReference type="Proteomes" id="UP001604277">
    <property type="component" value="Unassembled WGS sequence"/>
</dbReference>
<feature type="region of interest" description="Disordered" evidence="1">
    <location>
        <begin position="1"/>
        <end position="23"/>
    </location>
</feature>
<protein>
    <submittedName>
        <fullName evidence="2">Aquaporin NIP3-1</fullName>
    </submittedName>
</protein>
<evidence type="ECO:0000313" key="3">
    <source>
        <dbReference type="Proteomes" id="UP001604277"/>
    </source>
</evidence>